<keyword evidence="7" id="KW-0449">Lipoprotein</keyword>
<feature type="transmembrane region" description="Helical" evidence="10">
    <location>
        <begin position="21"/>
        <end position="45"/>
    </location>
</feature>
<keyword evidence="3 10" id="KW-0812">Transmembrane</keyword>
<dbReference type="GO" id="GO:0005783">
    <property type="term" value="C:endoplasmic reticulum"/>
    <property type="evidence" value="ECO:0007669"/>
    <property type="project" value="TreeGrafter"/>
</dbReference>
<dbReference type="EC" id="2.3.1.225" evidence="10"/>
<keyword evidence="4 10" id="KW-1133">Transmembrane helix</keyword>
<dbReference type="AlphaFoldDB" id="A0A814G8Y5"/>
<dbReference type="OrthoDB" id="4096362at2759"/>
<evidence type="ECO:0000313" key="12">
    <source>
        <dbReference type="EMBL" id="CAF0993050.1"/>
    </source>
</evidence>
<evidence type="ECO:0000313" key="13">
    <source>
        <dbReference type="Proteomes" id="UP000663852"/>
    </source>
</evidence>
<protein>
    <recommendedName>
        <fullName evidence="10">Palmitoyltransferase</fullName>
        <ecNumber evidence="10">2.3.1.225</ecNumber>
    </recommendedName>
</protein>
<evidence type="ECO:0000256" key="8">
    <source>
        <dbReference type="ARBA" id="ARBA00023315"/>
    </source>
</evidence>
<evidence type="ECO:0000256" key="1">
    <source>
        <dbReference type="ARBA" id="ARBA00004127"/>
    </source>
</evidence>
<evidence type="ECO:0000256" key="5">
    <source>
        <dbReference type="ARBA" id="ARBA00023136"/>
    </source>
</evidence>
<gene>
    <name evidence="12" type="ORF">EDS130_LOCUS14493</name>
</gene>
<comment type="similarity">
    <text evidence="10">Belongs to the DHHC palmitoyltransferase family.</text>
</comment>
<comment type="catalytic activity">
    <reaction evidence="9 10">
        <text>L-cysteinyl-[protein] + hexadecanoyl-CoA = S-hexadecanoyl-L-cysteinyl-[protein] + CoA</text>
        <dbReference type="Rhea" id="RHEA:36683"/>
        <dbReference type="Rhea" id="RHEA-COMP:10131"/>
        <dbReference type="Rhea" id="RHEA-COMP:11032"/>
        <dbReference type="ChEBI" id="CHEBI:29950"/>
        <dbReference type="ChEBI" id="CHEBI:57287"/>
        <dbReference type="ChEBI" id="CHEBI:57379"/>
        <dbReference type="ChEBI" id="CHEBI:74151"/>
        <dbReference type="EC" id="2.3.1.225"/>
    </reaction>
</comment>
<evidence type="ECO:0000256" key="2">
    <source>
        <dbReference type="ARBA" id="ARBA00022679"/>
    </source>
</evidence>
<dbReference type="PANTHER" id="PTHR22883">
    <property type="entry name" value="ZINC FINGER DHHC DOMAIN CONTAINING PROTEIN"/>
    <property type="match status" value="1"/>
</dbReference>
<dbReference type="Proteomes" id="UP000663852">
    <property type="component" value="Unassembled WGS sequence"/>
</dbReference>
<dbReference type="InterPro" id="IPR001594">
    <property type="entry name" value="Palmitoyltrfase_DHHC"/>
</dbReference>
<dbReference type="EMBL" id="CAJNOJ010000059">
    <property type="protein sequence ID" value="CAF0993050.1"/>
    <property type="molecule type" value="Genomic_DNA"/>
</dbReference>
<comment type="caution">
    <text evidence="12">The sequence shown here is derived from an EMBL/GenBank/DDBJ whole genome shotgun (WGS) entry which is preliminary data.</text>
</comment>
<organism evidence="12 13">
    <name type="scientific">Adineta ricciae</name>
    <name type="common">Rotifer</name>
    <dbReference type="NCBI Taxonomy" id="249248"/>
    <lineage>
        <taxon>Eukaryota</taxon>
        <taxon>Metazoa</taxon>
        <taxon>Spiralia</taxon>
        <taxon>Gnathifera</taxon>
        <taxon>Rotifera</taxon>
        <taxon>Eurotatoria</taxon>
        <taxon>Bdelloidea</taxon>
        <taxon>Adinetida</taxon>
        <taxon>Adinetidae</taxon>
        <taxon>Adineta</taxon>
    </lineage>
</organism>
<evidence type="ECO:0000256" key="10">
    <source>
        <dbReference type="RuleBase" id="RU079119"/>
    </source>
</evidence>
<keyword evidence="8 10" id="KW-0012">Acyltransferase</keyword>
<dbReference type="GO" id="GO:0005794">
    <property type="term" value="C:Golgi apparatus"/>
    <property type="evidence" value="ECO:0007669"/>
    <property type="project" value="TreeGrafter"/>
</dbReference>
<reference evidence="12" key="1">
    <citation type="submission" date="2021-02" db="EMBL/GenBank/DDBJ databases">
        <authorList>
            <person name="Nowell W R."/>
        </authorList>
    </citation>
    <scope>NUCLEOTIDE SEQUENCE</scope>
</reference>
<evidence type="ECO:0000256" key="6">
    <source>
        <dbReference type="ARBA" id="ARBA00023139"/>
    </source>
</evidence>
<evidence type="ECO:0000256" key="4">
    <source>
        <dbReference type="ARBA" id="ARBA00022989"/>
    </source>
</evidence>
<dbReference type="PANTHER" id="PTHR22883:SF43">
    <property type="entry name" value="PALMITOYLTRANSFERASE APP"/>
    <property type="match status" value="1"/>
</dbReference>
<comment type="domain">
    <text evidence="10">The DHHC domain is required for palmitoyltransferase activity.</text>
</comment>
<dbReference type="GO" id="GO:0006612">
    <property type="term" value="P:protein targeting to membrane"/>
    <property type="evidence" value="ECO:0007669"/>
    <property type="project" value="TreeGrafter"/>
</dbReference>
<feature type="domain" description="Palmitoyltransferase DHHC" evidence="11">
    <location>
        <begin position="7"/>
        <end position="101"/>
    </location>
</feature>
<feature type="transmembrane region" description="Helical" evidence="10">
    <location>
        <begin position="65"/>
        <end position="84"/>
    </location>
</feature>
<keyword evidence="2 10" id="KW-0808">Transferase</keyword>
<dbReference type="Pfam" id="PF01529">
    <property type="entry name" value="DHHC"/>
    <property type="match status" value="1"/>
</dbReference>
<dbReference type="GO" id="GO:0019706">
    <property type="term" value="F:protein-cysteine S-palmitoyltransferase activity"/>
    <property type="evidence" value="ECO:0007669"/>
    <property type="project" value="UniProtKB-EC"/>
</dbReference>
<dbReference type="InterPro" id="IPR039859">
    <property type="entry name" value="PFA4/ZDH16/20/ERF2-like"/>
</dbReference>
<dbReference type="PROSITE" id="PS50216">
    <property type="entry name" value="DHHC"/>
    <property type="match status" value="1"/>
</dbReference>
<name>A0A814G8Y5_ADIRI</name>
<comment type="subcellular location">
    <subcellularLocation>
        <location evidence="1">Endomembrane system</location>
        <topology evidence="1">Multi-pass membrane protein</topology>
    </subcellularLocation>
</comment>
<evidence type="ECO:0000256" key="7">
    <source>
        <dbReference type="ARBA" id="ARBA00023288"/>
    </source>
</evidence>
<proteinExistence type="inferred from homology"/>
<keyword evidence="6" id="KW-0564">Palmitate</keyword>
<keyword evidence="5 10" id="KW-0472">Membrane</keyword>
<evidence type="ECO:0000256" key="3">
    <source>
        <dbReference type="ARBA" id="ARBA00022692"/>
    </source>
</evidence>
<accession>A0A814G8Y5</accession>
<evidence type="ECO:0000256" key="9">
    <source>
        <dbReference type="ARBA" id="ARBA00048048"/>
    </source>
</evidence>
<evidence type="ECO:0000259" key="11">
    <source>
        <dbReference type="Pfam" id="PF01529"/>
    </source>
</evidence>
<sequence>MYNHRFSPWVGNCVGLRNYRYFYLFLFSLSILCVYILAFNIINIVLRAQDKPSFADAIRDTPATVVQALICFFSIWSVVGLWGYHTYLICRSVTTNEDIKDTWGSTHRGVTMKNPFSRGNPCLNCFAALCGPLPPSFLNLRMVATPDNHNFMSMNMVSSRAFNPDNADDILRYQIDEPGHMNNYQVYSAVEYPYSERRQQQQQSQAQYPPCDYV</sequence>